<proteinExistence type="predicted"/>
<dbReference type="RefSeq" id="XP_064850278.1">
    <property type="nucleotide sequence ID" value="XM_064994206.1"/>
</dbReference>
<gene>
    <name evidence="2" type="ORF">DASC09_006030</name>
</gene>
<reference evidence="2 3" key="1">
    <citation type="journal article" date="2023" name="Elife">
        <title>Identification of key yeast species and microbe-microbe interactions impacting larval growth of Drosophila in the wild.</title>
        <authorList>
            <person name="Mure A."/>
            <person name="Sugiura Y."/>
            <person name="Maeda R."/>
            <person name="Honda K."/>
            <person name="Sakurai N."/>
            <person name="Takahashi Y."/>
            <person name="Watada M."/>
            <person name="Katoh T."/>
            <person name="Gotoh A."/>
            <person name="Gotoh Y."/>
            <person name="Taniguchi I."/>
            <person name="Nakamura K."/>
            <person name="Hayashi T."/>
            <person name="Katayama T."/>
            <person name="Uemura T."/>
            <person name="Hattori Y."/>
        </authorList>
    </citation>
    <scope>NUCLEOTIDE SEQUENCE [LARGE SCALE GENOMIC DNA]</scope>
    <source>
        <strain evidence="2 3">SC-9</strain>
    </source>
</reference>
<organism evidence="2 3">
    <name type="scientific">Saccharomycopsis crataegensis</name>
    <dbReference type="NCBI Taxonomy" id="43959"/>
    <lineage>
        <taxon>Eukaryota</taxon>
        <taxon>Fungi</taxon>
        <taxon>Dikarya</taxon>
        <taxon>Ascomycota</taxon>
        <taxon>Saccharomycotina</taxon>
        <taxon>Saccharomycetes</taxon>
        <taxon>Saccharomycopsidaceae</taxon>
        <taxon>Saccharomycopsis</taxon>
    </lineage>
</organism>
<dbReference type="EMBL" id="BTFZ01000001">
    <property type="protein sequence ID" value="GMM33278.1"/>
    <property type="molecule type" value="Genomic_DNA"/>
</dbReference>
<sequence>MIIKDPGRECYLLGIQSSTSSSSTLSNDNQRANQPLKGCLVVTPTKSITDTTIVFNDDNNPYFLTDLSTLSFSGNHERCTSSASNKHNEDKSGIRYHGEVGKVPSISPKSKATTTERRSTRYHTRRFSTAIKFHSPVYFSDNRK</sequence>
<feature type="region of interest" description="Disordered" evidence="1">
    <location>
        <begin position="77"/>
        <end position="122"/>
    </location>
</feature>
<keyword evidence="3" id="KW-1185">Reference proteome</keyword>
<name>A0AAV5QEU9_9ASCO</name>
<dbReference type="Proteomes" id="UP001360560">
    <property type="component" value="Unassembled WGS sequence"/>
</dbReference>
<comment type="caution">
    <text evidence="2">The sequence shown here is derived from an EMBL/GenBank/DDBJ whole genome shotgun (WGS) entry which is preliminary data.</text>
</comment>
<dbReference type="AlphaFoldDB" id="A0AAV5QEU9"/>
<dbReference type="GeneID" id="90071257"/>
<accession>A0AAV5QEU9</accession>
<feature type="compositionally biased region" description="Basic and acidic residues" evidence="1">
    <location>
        <begin position="86"/>
        <end position="100"/>
    </location>
</feature>
<evidence type="ECO:0000256" key="1">
    <source>
        <dbReference type="SAM" id="MobiDB-lite"/>
    </source>
</evidence>
<evidence type="ECO:0000313" key="2">
    <source>
        <dbReference type="EMBL" id="GMM33278.1"/>
    </source>
</evidence>
<protein>
    <submittedName>
        <fullName evidence="2">Uncharacterized protein</fullName>
    </submittedName>
</protein>
<evidence type="ECO:0000313" key="3">
    <source>
        <dbReference type="Proteomes" id="UP001360560"/>
    </source>
</evidence>